<evidence type="ECO:0000313" key="1">
    <source>
        <dbReference type="EMBL" id="MBW8183454.1"/>
    </source>
</evidence>
<evidence type="ECO:0000313" key="2">
    <source>
        <dbReference type="Proteomes" id="UP001195963"/>
    </source>
</evidence>
<dbReference type="RefSeq" id="WP_220109075.1">
    <property type="nucleotide sequence ID" value="NZ_JAHZST010000004.1"/>
</dbReference>
<keyword evidence="2" id="KW-1185">Reference proteome</keyword>
<organism evidence="1 2">
    <name type="scientific">Shewanella nanhaiensis</name>
    <dbReference type="NCBI Taxonomy" id="2864872"/>
    <lineage>
        <taxon>Bacteria</taxon>
        <taxon>Pseudomonadati</taxon>
        <taxon>Pseudomonadota</taxon>
        <taxon>Gammaproteobacteria</taxon>
        <taxon>Alteromonadales</taxon>
        <taxon>Shewanellaceae</taxon>
        <taxon>Shewanella</taxon>
    </lineage>
</organism>
<sequence length="236" mass="26293">MTSGNSSIDIAGLGEIAKAIPPEVYTQTTETILVTFNKLVAPITETTDGLGRYIKQKFDNMVEVEKAIATYTLGNAVHKAKNKAARLGQKTIPPVHSKSFIKTIEEASKETNPLLHEMWENLLAEQLVNNNFHPHFVEVLSHFSQKEANLLISLKLKNEVTDYDCNRFFTTDYDGFTDWLSNGSGAQANPWDYSCVLLLEFCFIGLLAPNQEIYPDTTPILYRTSSGNAFLQAVSP</sequence>
<comment type="caution">
    <text evidence="1">The sequence shown here is derived from an EMBL/GenBank/DDBJ whole genome shotgun (WGS) entry which is preliminary data.</text>
</comment>
<protein>
    <submittedName>
        <fullName evidence="1">DUF4393 domain-containing protein</fullName>
    </submittedName>
</protein>
<dbReference type="Proteomes" id="UP001195963">
    <property type="component" value="Unassembled WGS sequence"/>
</dbReference>
<dbReference type="Pfam" id="PF14337">
    <property type="entry name" value="Abi_alpha"/>
    <property type="match status" value="1"/>
</dbReference>
<proteinExistence type="predicted"/>
<reference evidence="1 2" key="1">
    <citation type="submission" date="2021-07" db="EMBL/GenBank/DDBJ databases">
        <title>Shewanella sp. nov, isolated from SCS.</title>
        <authorList>
            <person name="Cao W.R."/>
        </authorList>
    </citation>
    <scope>NUCLEOTIDE SEQUENCE [LARGE SCALE GENOMIC DNA]</scope>
    <source>
        <strain evidence="1 2">NR704-98</strain>
    </source>
</reference>
<gene>
    <name evidence="1" type="ORF">K0625_07220</name>
</gene>
<dbReference type="EMBL" id="JAHZST010000004">
    <property type="protein sequence ID" value="MBW8183454.1"/>
    <property type="molecule type" value="Genomic_DNA"/>
</dbReference>
<dbReference type="InterPro" id="IPR025506">
    <property type="entry name" value="Abi_alpha"/>
</dbReference>
<name>A0ABS7E1F8_9GAMM</name>
<accession>A0ABS7E1F8</accession>